<dbReference type="RefSeq" id="WP_146862811.1">
    <property type="nucleotide sequence ID" value="NZ_BJTZ01000005.1"/>
</dbReference>
<accession>A0A510UJW5</accession>
<organism evidence="1 2">
    <name type="scientific">Aliivibrio fischeri</name>
    <name type="common">Vibrio fischeri</name>
    <dbReference type="NCBI Taxonomy" id="668"/>
    <lineage>
        <taxon>Bacteria</taxon>
        <taxon>Pseudomonadati</taxon>
        <taxon>Pseudomonadota</taxon>
        <taxon>Gammaproteobacteria</taxon>
        <taxon>Vibrionales</taxon>
        <taxon>Vibrionaceae</taxon>
        <taxon>Aliivibrio</taxon>
    </lineage>
</organism>
<sequence>MSFSKRLKAIIKQERHSQRSFSEVVDIPLPSLESYLAKKVEPSANVVMKITNHPEFKKYTLWLMTGEIEANSGQICPTEEIQKKYGLLDITEKRKA</sequence>
<dbReference type="AlphaFoldDB" id="A0A510UJW5"/>
<protein>
    <submittedName>
        <fullName evidence="1">Transcriptional regulator</fullName>
    </submittedName>
</protein>
<proteinExistence type="predicted"/>
<dbReference type="Proteomes" id="UP000321787">
    <property type="component" value="Unassembled WGS sequence"/>
</dbReference>
<dbReference type="SUPFAM" id="SSF47413">
    <property type="entry name" value="lambda repressor-like DNA-binding domains"/>
    <property type="match status" value="1"/>
</dbReference>
<gene>
    <name evidence="1" type="primary">cI</name>
    <name evidence="1" type="ORF">AFI02nite_12310</name>
</gene>
<dbReference type="InterPro" id="IPR010982">
    <property type="entry name" value="Lambda_DNA-bd_dom_sf"/>
</dbReference>
<comment type="caution">
    <text evidence="1">The sequence shown here is derived from an EMBL/GenBank/DDBJ whole genome shotgun (WGS) entry which is preliminary data.</text>
</comment>
<dbReference type="Gene3D" id="1.10.260.40">
    <property type="entry name" value="lambda repressor-like DNA-binding domains"/>
    <property type="match status" value="1"/>
</dbReference>
<dbReference type="GO" id="GO:0003677">
    <property type="term" value="F:DNA binding"/>
    <property type="evidence" value="ECO:0007669"/>
    <property type="project" value="InterPro"/>
</dbReference>
<name>A0A510UJW5_ALIFS</name>
<evidence type="ECO:0000313" key="1">
    <source>
        <dbReference type="EMBL" id="GEK13195.1"/>
    </source>
</evidence>
<evidence type="ECO:0000313" key="2">
    <source>
        <dbReference type="Proteomes" id="UP000321787"/>
    </source>
</evidence>
<dbReference type="EMBL" id="BJTZ01000005">
    <property type="protein sequence ID" value="GEK13195.1"/>
    <property type="molecule type" value="Genomic_DNA"/>
</dbReference>
<reference evidence="1 2" key="1">
    <citation type="submission" date="2019-07" db="EMBL/GenBank/DDBJ databases">
        <title>Whole genome shotgun sequence of Aliivibrio fischeri NBRC 101058.</title>
        <authorList>
            <person name="Hosoyama A."/>
            <person name="Uohara A."/>
            <person name="Ohji S."/>
            <person name="Ichikawa N."/>
        </authorList>
    </citation>
    <scope>NUCLEOTIDE SEQUENCE [LARGE SCALE GENOMIC DNA]</scope>
    <source>
        <strain evidence="1 2">NBRC 101058</strain>
    </source>
</reference>